<dbReference type="Pfam" id="PF01549">
    <property type="entry name" value="ShK"/>
    <property type="match status" value="1"/>
</dbReference>
<feature type="compositionally biased region" description="Low complexity" evidence="2">
    <location>
        <begin position="32"/>
        <end position="45"/>
    </location>
</feature>
<dbReference type="EMBL" id="KZ372728">
    <property type="protein sequence ID" value="PIO56806.1"/>
    <property type="molecule type" value="Genomic_DNA"/>
</dbReference>
<organism evidence="4 5">
    <name type="scientific">Teladorsagia circumcincta</name>
    <name type="common">Brown stomach worm</name>
    <name type="synonym">Ostertagia circumcincta</name>
    <dbReference type="NCBI Taxonomy" id="45464"/>
    <lineage>
        <taxon>Eukaryota</taxon>
        <taxon>Metazoa</taxon>
        <taxon>Ecdysozoa</taxon>
        <taxon>Nematoda</taxon>
        <taxon>Chromadorea</taxon>
        <taxon>Rhabditida</taxon>
        <taxon>Rhabditina</taxon>
        <taxon>Rhabditomorpha</taxon>
        <taxon>Strongyloidea</taxon>
        <taxon>Trichostrongylidae</taxon>
        <taxon>Teladorsagia</taxon>
    </lineage>
</organism>
<keyword evidence="5" id="KW-1185">Reference proteome</keyword>
<accession>A0A2G9TFR4</accession>
<feature type="region of interest" description="Disordered" evidence="2">
    <location>
        <begin position="21"/>
        <end position="45"/>
    </location>
</feature>
<sequence>MTYNRIVKTTTVLEYRYVPASAPRPAGPPTRPAVTTTTTRRPYGPSVITGNGFECVDNRLCPTLVKTGFCQGALSPAGKMKFCPKSCGFC</sequence>
<evidence type="ECO:0000256" key="1">
    <source>
        <dbReference type="PROSITE-ProRule" id="PRU01005"/>
    </source>
</evidence>
<feature type="domain" description="ShKT" evidence="3">
    <location>
        <begin position="55"/>
        <end position="90"/>
    </location>
</feature>
<dbReference type="Gene3D" id="1.10.10.1940">
    <property type="match status" value="1"/>
</dbReference>
<gene>
    <name evidence="4" type="ORF">TELCIR_21793</name>
</gene>
<dbReference type="PROSITE" id="PS51670">
    <property type="entry name" value="SHKT"/>
    <property type="match status" value="1"/>
</dbReference>
<comment type="caution">
    <text evidence="1">Lacks conserved residue(s) required for the propagation of feature annotation.</text>
</comment>
<evidence type="ECO:0000313" key="5">
    <source>
        <dbReference type="Proteomes" id="UP000230423"/>
    </source>
</evidence>
<proteinExistence type="predicted"/>
<protein>
    <submittedName>
        <fullName evidence="4">ShTK domain protein</fullName>
    </submittedName>
</protein>
<evidence type="ECO:0000313" key="4">
    <source>
        <dbReference type="EMBL" id="PIO56806.1"/>
    </source>
</evidence>
<dbReference type="Proteomes" id="UP000230423">
    <property type="component" value="Unassembled WGS sequence"/>
</dbReference>
<reference evidence="4 5" key="1">
    <citation type="submission" date="2015-09" db="EMBL/GenBank/DDBJ databases">
        <title>Draft genome of the parasitic nematode Teladorsagia circumcincta isolate WARC Sus (inbred).</title>
        <authorList>
            <person name="Mitreva M."/>
        </authorList>
    </citation>
    <scope>NUCLEOTIDE SEQUENCE [LARGE SCALE GENOMIC DNA]</scope>
    <source>
        <strain evidence="4 5">S</strain>
    </source>
</reference>
<name>A0A2G9TFR4_TELCI</name>
<dbReference type="InterPro" id="IPR003582">
    <property type="entry name" value="ShKT_dom"/>
</dbReference>
<evidence type="ECO:0000256" key="2">
    <source>
        <dbReference type="SAM" id="MobiDB-lite"/>
    </source>
</evidence>
<evidence type="ECO:0000259" key="3">
    <source>
        <dbReference type="PROSITE" id="PS51670"/>
    </source>
</evidence>
<dbReference type="AlphaFoldDB" id="A0A2G9TFR4"/>